<sequence>MSTRNSHASTFVWKLKLRNNDMAQMLQTVKCMYFPAISIPFSPKPSMDTNFMLPHWADIVLEKKIVEIMWNGDPSLPPSHWRTEGPVYGNDEHFILTYLDLTKPVSKMHGLLAAPDWIDITELGGFVVALIRDAQDAGEGTVTRHQEMSRGFGKSDEGLVAHDLGPRGELISAMTGWSGPKCLNGIRYHLADRRSSVRWGKCGQAPSVVISTGDATPSAVAVVTGSSDVPVSVGAVGVKLYLSSHRDHCNAFDARLIGLQMLVADV</sequence>
<keyword evidence="2" id="KW-1185">Reference proteome</keyword>
<evidence type="ECO:0000313" key="2">
    <source>
        <dbReference type="Proteomes" id="UP000053593"/>
    </source>
</evidence>
<organism evidence="1 2">
    <name type="scientific">Collybiopsis luxurians FD-317 M1</name>
    <dbReference type="NCBI Taxonomy" id="944289"/>
    <lineage>
        <taxon>Eukaryota</taxon>
        <taxon>Fungi</taxon>
        <taxon>Dikarya</taxon>
        <taxon>Basidiomycota</taxon>
        <taxon>Agaricomycotina</taxon>
        <taxon>Agaricomycetes</taxon>
        <taxon>Agaricomycetidae</taxon>
        <taxon>Agaricales</taxon>
        <taxon>Marasmiineae</taxon>
        <taxon>Omphalotaceae</taxon>
        <taxon>Collybiopsis</taxon>
        <taxon>Collybiopsis luxurians</taxon>
    </lineage>
</organism>
<dbReference type="EMBL" id="KN834766">
    <property type="protein sequence ID" value="KIK62828.1"/>
    <property type="molecule type" value="Genomic_DNA"/>
</dbReference>
<reference evidence="1 2" key="1">
    <citation type="submission" date="2014-04" db="EMBL/GenBank/DDBJ databases">
        <title>Evolutionary Origins and Diversification of the Mycorrhizal Mutualists.</title>
        <authorList>
            <consortium name="DOE Joint Genome Institute"/>
            <consortium name="Mycorrhizal Genomics Consortium"/>
            <person name="Kohler A."/>
            <person name="Kuo A."/>
            <person name="Nagy L.G."/>
            <person name="Floudas D."/>
            <person name="Copeland A."/>
            <person name="Barry K.W."/>
            <person name="Cichocki N."/>
            <person name="Veneault-Fourrey C."/>
            <person name="LaButti K."/>
            <person name="Lindquist E.A."/>
            <person name="Lipzen A."/>
            <person name="Lundell T."/>
            <person name="Morin E."/>
            <person name="Murat C."/>
            <person name="Riley R."/>
            <person name="Ohm R."/>
            <person name="Sun H."/>
            <person name="Tunlid A."/>
            <person name="Henrissat B."/>
            <person name="Grigoriev I.V."/>
            <person name="Hibbett D.S."/>
            <person name="Martin F."/>
        </authorList>
    </citation>
    <scope>NUCLEOTIDE SEQUENCE [LARGE SCALE GENOMIC DNA]</scope>
    <source>
        <strain evidence="1 2">FD-317 M1</strain>
    </source>
</reference>
<evidence type="ECO:0000313" key="1">
    <source>
        <dbReference type="EMBL" id="KIK62828.1"/>
    </source>
</evidence>
<dbReference type="Proteomes" id="UP000053593">
    <property type="component" value="Unassembled WGS sequence"/>
</dbReference>
<gene>
    <name evidence="1" type="ORF">GYMLUDRAFT_242464</name>
</gene>
<accession>A0A0D0D165</accession>
<dbReference type="OrthoDB" id="2886486at2759"/>
<dbReference type="AlphaFoldDB" id="A0A0D0D165"/>
<dbReference type="HOGENOM" id="CLU_1046038_0_0_1"/>
<name>A0A0D0D165_9AGAR</name>
<proteinExistence type="predicted"/>
<protein>
    <submittedName>
        <fullName evidence="1">Uncharacterized protein</fullName>
    </submittedName>
</protein>